<dbReference type="RefSeq" id="WP_046328584.1">
    <property type="nucleotide sequence ID" value="NZ_CP011280.1"/>
</dbReference>
<proteinExistence type="predicted"/>
<dbReference type="KEGG" id="sns:VC03_02875"/>
<accession>A0A0E3UUQ0</accession>
<keyword evidence="2" id="KW-1185">Reference proteome</keyword>
<evidence type="ECO:0000313" key="1">
    <source>
        <dbReference type="EMBL" id="AKC95478.1"/>
    </source>
</evidence>
<reference evidence="1 2" key="1">
    <citation type="journal article" date="2012" name="BMC Genomics">
        <title>Genomic sequence analysis and characterization of Sneathia amnii sp. nov.</title>
        <authorList>
            <consortium name="Vaginal Microbiome Consortium (additional members)"/>
            <person name="Harwich M.D.Jr."/>
            <person name="Serrano M.G."/>
            <person name="Fettweis J.M."/>
            <person name="Alves J.M."/>
            <person name="Reimers M.A."/>
            <person name="Buck G.A."/>
            <person name="Jefferson K.K."/>
        </authorList>
    </citation>
    <scope>NUCLEOTIDE SEQUENCE [LARGE SCALE GENOMIC DNA]</scope>
    <source>
        <strain evidence="1 2">SN35</strain>
    </source>
</reference>
<dbReference type="Proteomes" id="UP000033103">
    <property type="component" value="Chromosome"/>
</dbReference>
<organism evidence="1 2">
    <name type="scientific">Sneathia vaginalis</name>
    <dbReference type="NCBI Taxonomy" id="187101"/>
    <lineage>
        <taxon>Bacteria</taxon>
        <taxon>Fusobacteriati</taxon>
        <taxon>Fusobacteriota</taxon>
        <taxon>Fusobacteriia</taxon>
        <taxon>Fusobacteriales</taxon>
        <taxon>Leptotrichiaceae</taxon>
        <taxon>Sneathia</taxon>
    </lineage>
</organism>
<sequence length="121" mass="13839">MDSITLRLVKDTLDKSYKDTADVFVTSSQEINGITYDDIETKLNQEPIKCLLDYNNNRIAKGVVLTSEVEATLFLNNDIDIPLNSKIVITRLKQVYQYRSIAIARKYETHQEIDLKAIDIA</sequence>
<dbReference type="AlphaFoldDB" id="A0A0E3UUQ0"/>
<dbReference type="STRING" id="187101.VC03_02875"/>
<name>A0A0E3UUQ0_9FUSO</name>
<evidence type="ECO:0000313" key="2">
    <source>
        <dbReference type="Proteomes" id="UP000033103"/>
    </source>
</evidence>
<dbReference type="HOGENOM" id="CLU_2036505_0_0_0"/>
<protein>
    <submittedName>
        <fullName evidence="1">Uncharacterized protein</fullName>
    </submittedName>
</protein>
<dbReference type="EMBL" id="CP011280">
    <property type="protein sequence ID" value="AKC95478.1"/>
    <property type="molecule type" value="Genomic_DNA"/>
</dbReference>
<gene>
    <name evidence="1" type="ORF">VC03_02875</name>
</gene>
<dbReference type="PATRIC" id="fig|1069640.6.peg.558"/>